<proteinExistence type="predicted"/>
<dbReference type="Gene3D" id="1.10.287.1080">
    <property type="entry name" value="MazG-like"/>
    <property type="match status" value="1"/>
</dbReference>
<sequence>MSDLTAVSSSSNASGESALFALRETVARLRAPGGCPWDREQTHQSICDCLIEEVAELLETIDRLDMPHMREELGDLLLHVVMHAQMAEEAGHFDLEAVAAEVNEKLIRRHPHVFGDLDLKDSEAVLQNWDQIKATEKKNGVQGAGLFKHLPPQLSALLSAREVFKQITKKHLPAPPSVDQARIESLSKQLTEPEAGQRLFELAAACRLAGIDPESALRRFTQTVQDQTEARAAKS</sequence>
<dbReference type="InterPro" id="IPR011551">
    <property type="entry name" value="NTP_PyrPHydrolase_MazG"/>
</dbReference>
<dbReference type="GO" id="GO:0046076">
    <property type="term" value="P:dTTP catabolic process"/>
    <property type="evidence" value="ECO:0007669"/>
    <property type="project" value="TreeGrafter"/>
</dbReference>
<dbReference type="AlphaFoldDB" id="A0A842HIB1"/>
<dbReference type="InterPro" id="IPR004518">
    <property type="entry name" value="MazG-like_dom"/>
</dbReference>
<keyword evidence="3" id="KW-1185">Reference proteome</keyword>
<name>A0A842HIB1_9BACT</name>
<dbReference type="GO" id="GO:0046047">
    <property type="term" value="P:TTP catabolic process"/>
    <property type="evidence" value="ECO:0007669"/>
    <property type="project" value="TreeGrafter"/>
</dbReference>
<dbReference type="Proteomes" id="UP000546464">
    <property type="component" value="Unassembled WGS sequence"/>
</dbReference>
<accession>A0A842HIB1</accession>
<dbReference type="GO" id="GO:0006950">
    <property type="term" value="P:response to stress"/>
    <property type="evidence" value="ECO:0007669"/>
    <property type="project" value="UniProtKB-ARBA"/>
</dbReference>
<dbReference type="GO" id="GO:0006203">
    <property type="term" value="P:dGTP catabolic process"/>
    <property type="evidence" value="ECO:0007669"/>
    <property type="project" value="TreeGrafter"/>
</dbReference>
<evidence type="ECO:0000313" key="3">
    <source>
        <dbReference type="Proteomes" id="UP000546464"/>
    </source>
</evidence>
<dbReference type="Pfam" id="PF03819">
    <property type="entry name" value="MazG"/>
    <property type="match status" value="1"/>
</dbReference>
<organism evidence="2 3">
    <name type="scientific">Ruficoccus amylovorans</name>
    <dbReference type="NCBI Taxonomy" id="1804625"/>
    <lineage>
        <taxon>Bacteria</taxon>
        <taxon>Pseudomonadati</taxon>
        <taxon>Verrucomicrobiota</taxon>
        <taxon>Opitutia</taxon>
        <taxon>Puniceicoccales</taxon>
        <taxon>Cerasicoccaceae</taxon>
        <taxon>Ruficoccus</taxon>
    </lineage>
</organism>
<protein>
    <submittedName>
        <fullName evidence="2">MazG family protein</fullName>
    </submittedName>
</protein>
<reference evidence="2 3" key="1">
    <citation type="submission" date="2020-07" db="EMBL/GenBank/DDBJ databases">
        <authorList>
            <person name="Feng X."/>
        </authorList>
    </citation>
    <scope>NUCLEOTIDE SEQUENCE [LARGE SCALE GENOMIC DNA]</scope>
    <source>
        <strain evidence="2 3">JCM31066</strain>
    </source>
</reference>
<dbReference type="EMBL" id="JACHVB010000035">
    <property type="protein sequence ID" value="MBC2595304.1"/>
    <property type="molecule type" value="Genomic_DNA"/>
</dbReference>
<dbReference type="GO" id="GO:0046052">
    <property type="term" value="P:UTP catabolic process"/>
    <property type="evidence" value="ECO:0007669"/>
    <property type="project" value="TreeGrafter"/>
</dbReference>
<evidence type="ECO:0000259" key="1">
    <source>
        <dbReference type="Pfam" id="PF03819"/>
    </source>
</evidence>
<dbReference type="InterPro" id="IPR048015">
    <property type="entry name" value="NTP-PPase_MazG-like_N"/>
</dbReference>
<feature type="domain" description="NTP pyrophosphohydrolase MazG-like" evidence="1">
    <location>
        <begin position="41"/>
        <end position="114"/>
    </location>
</feature>
<evidence type="ECO:0000313" key="2">
    <source>
        <dbReference type="EMBL" id="MBC2595304.1"/>
    </source>
</evidence>
<dbReference type="PANTHER" id="PTHR30522">
    <property type="entry name" value="NUCLEOSIDE TRIPHOSPHATE PYROPHOSPHOHYDROLASE"/>
    <property type="match status" value="1"/>
</dbReference>
<dbReference type="NCBIfam" id="TIGR00444">
    <property type="entry name" value="mazG"/>
    <property type="match status" value="1"/>
</dbReference>
<gene>
    <name evidence="2" type="ORF">H5P28_13630</name>
</gene>
<dbReference type="RefSeq" id="WP_185676258.1">
    <property type="nucleotide sequence ID" value="NZ_JACHVB010000035.1"/>
</dbReference>
<dbReference type="FunFam" id="1.10.287.1080:FF:000001">
    <property type="entry name" value="Nucleoside triphosphate pyrophosphohydrolase"/>
    <property type="match status" value="1"/>
</dbReference>
<dbReference type="GO" id="GO:0046081">
    <property type="term" value="P:dUTP catabolic process"/>
    <property type="evidence" value="ECO:0007669"/>
    <property type="project" value="TreeGrafter"/>
</dbReference>
<dbReference type="PANTHER" id="PTHR30522:SF0">
    <property type="entry name" value="NUCLEOSIDE TRIPHOSPHATE PYROPHOSPHOHYDROLASE"/>
    <property type="match status" value="1"/>
</dbReference>
<dbReference type="GO" id="GO:0046061">
    <property type="term" value="P:dATP catabolic process"/>
    <property type="evidence" value="ECO:0007669"/>
    <property type="project" value="TreeGrafter"/>
</dbReference>
<dbReference type="GO" id="GO:0047429">
    <property type="term" value="F:nucleoside triphosphate diphosphatase activity"/>
    <property type="evidence" value="ECO:0007669"/>
    <property type="project" value="TreeGrafter"/>
</dbReference>
<comment type="caution">
    <text evidence="2">The sequence shown here is derived from an EMBL/GenBank/DDBJ whole genome shotgun (WGS) entry which is preliminary data.</text>
</comment>
<dbReference type="CDD" id="cd11528">
    <property type="entry name" value="NTP-PPase_MazG_Nterm"/>
    <property type="match status" value="1"/>
</dbReference>
<dbReference type="SUPFAM" id="SSF101386">
    <property type="entry name" value="all-alpha NTP pyrophosphatases"/>
    <property type="match status" value="1"/>
</dbReference>